<protein>
    <recommendedName>
        <fullName evidence="3">Inosine/uridine-preferring nucleoside hydrolase domain-containing protein</fullName>
    </recommendedName>
</protein>
<dbReference type="SUPFAM" id="SSF53590">
    <property type="entry name" value="Nucleoside hydrolase"/>
    <property type="match status" value="2"/>
</dbReference>
<dbReference type="Gramene" id="TRITD1Bv1G147560.3">
    <property type="protein sequence ID" value="TRITD1Bv1G147560.3"/>
    <property type="gene ID" value="TRITD1Bv1G147560"/>
</dbReference>
<keyword evidence="5" id="KW-1185">Reference proteome</keyword>
<evidence type="ECO:0000313" key="4">
    <source>
        <dbReference type="EMBL" id="VAH19037.1"/>
    </source>
</evidence>
<dbReference type="PANTHER" id="PTHR46692:SF5">
    <property type="entry name" value="OS05G0406100 PROTEIN"/>
    <property type="match status" value="1"/>
</dbReference>
<proteinExistence type="inferred from homology"/>
<evidence type="ECO:0000256" key="1">
    <source>
        <dbReference type="ARBA" id="ARBA00009176"/>
    </source>
</evidence>
<dbReference type="InterPro" id="IPR001910">
    <property type="entry name" value="Inosine/uridine_hydrolase_dom"/>
</dbReference>
<feature type="domain" description="Inosine/uridine-preferring nucleoside hydrolase" evidence="3">
    <location>
        <begin position="344"/>
        <end position="675"/>
    </location>
</feature>
<dbReference type="EMBL" id="LT934112">
    <property type="protein sequence ID" value="VAH19037.1"/>
    <property type="molecule type" value="Genomic_DNA"/>
</dbReference>
<dbReference type="InterPro" id="IPR036452">
    <property type="entry name" value="Ribo_hydro-like"/>
</dbReference>
<name>A0A9R0VAU6_TRITD</name>
<reference evidence="4 5" key="1">
    <citation type="submission" date="2017-09" db="EMBL/GenBank/DDBJ databases">
        <authorList>
            <consortium name="International Durum Wheat Genome Sequencing Consortium (IDWGSC)"/>
            <person name="Milanesi L."/>
        </authorList>
    </citation>
    <scope>NUCLEOTIDE SEQUENCE [LARGE SCALE GENOMIC DNA]</scope>
    <source>
        <strain evidence="5">cv. Svevo</strain>
    </source>
</reference>
<gene>
    <name evidence="4" type="ORF">TRITD_1Bv1G147560</name>
</gene>
<evidence type="ECO:0000256" key="2">
    <source>
        <dbReference type="SAM" id="MobiDB-lite"/>
    </source>
</evidence>
<dbReference type="Gene3D" id="3.90.245.10">
    <property type="entry name" value="Ribonucleoside hydrolase-like"/>
    <property type="match status" value="2"/>
</dbReference>
<organism evidence="4 5">
    <name type="scientific">Triticum turgidum subsp. durum</name>
    <name type="common">Durum wheat</name>
    <name type="synonym">Triticum durum</name>
    <dbReference type="NCBI Taxonomy" id="4567"/>
    <lineage>
        <taxon>Eukaryota</taxon>
        <taxon>Viridiplantae</taxon>
        <taxon>Streptophyta</taxon>
        <taxon>Embryophyta</taxon>
        <taxon>Tracheophyta</taxon>
        <taxon>Spermatophyta</taxon>
        <taxon>Magnoliopsida</taxon>
        <taxon>Liliopsida</taxon>
        <taxon>Poales</taxon>
        <taxon>Poaceae</taxon>
        <taxon>BOP clade</taxon>
        <taxon>Pooideae</taxon>
        <taxon>Triticodae</taxon>
        <taxon>Triticeae</taxon>
        <taxon>Triticinae</taxon>
        <taxon>Triticum</taxon>
    </lineage>
</organism>
<evidence type="ECO:0000313" key="5">
    <source>
        <dbReference type="Proteomes" id="UP000324705"/>
    </source>
</evidence>
<dbReference type="Proteomes" id="UP000324705">
    <property type="component" value="Chromosome 1B"/>
</dbReference>
<dbReference type="AlphaFoldDB" id="A0A9R0VAU6"/>
<dbReference type="Pfam" id="PF01156">
    <property type="entry name" value="IU_nuc_hydro"/>
    <property type="match status" value="2"/>
</dbReference>
<comment type="similarity">
    <text evidence="1">Belongs to the IUNH family.</text>
</comment>
<accession>A0A9R0VAU6</accession>
<feature type="region of interest" description="Disordered" evidence="2">
    <location>
        <begin position="1"/>
        <end position="21"/>
    </location>
</feature>
<dbReference type="GO" id="GO:0016799">
    <property type="term" value="F:hydrolase activity, hydrolyzing N-glycosyl compounds"/>
    <property type="evidence" value="ECO:0007669"/>
    <property type="project" value="InterPro"/>
</dbReference>
<dbReference type="CDD" id="cd02647">
    <property type="entry name" value="nuc_hydro_TvIAG"/>
    <property type="match status" value="1"/>
</dbReference>
<dbReference type="PANTHER" id="PTHR46692">
    <property type="entry name" value="INOSINE-URIDINE PREFERRING NUCLEOSIDE HYDROLASE FAMILY PROTEIN"/>
    <property type="match status" value="1"/>
</dbReference>
<dbReference type="OMA" id="PLDATYM"/>
<sequence length="717" mass="78975">MDTDTNGGLRRGFLPQGPRGYAPLRQPTAQQVMVDTVSAGPTTLLLFGTHTNAALLLMAHPHLRRNVEHVYVLGGGVRVTGNLFTAYGANPFAEFNVFGDPFAAYQVLHSGVPVTLVPLDATNTIPVTEEFFVEFGRRWQTTPEARYCFQSLDQVLRRHRRPAPGLHGSTGYYMWDSFAAGVAFSSMRSGEANGANDFAELEYMNITVITSNKPYGGRDGSNPFFDGHATPKFGLKVGGVHSGHVQTGIRDSFCLVPGSNTGRCQDGYTKEVTGSEGVRVRVATSAKPNTVYNSAFDREFSKNFLEVLNLAKQAGRFNISTQFPYYREVLYKPDFINVSRGKPVIFDMDMSPGDFVSLIYLLKAPREVIDLKGVLVNGNGWANIASIDIVYDILHMMGRDDIPVGLGNTTAMGNPTLGCNNVYAIPLGSGGFIDSDTLYGLARLLPRSPRRYTPESTDDPEHRQPLALEVWQSVRRQLCPGDKITLLTSGPLTNLANISLSDRDASSVIERIYVIGGLIKDGGHEKGNVFTVPSNRYAEFNMFLDPLAAKTVLESNLNITLIPLTVQRKAASFESVLEALEQTQQTPESKFVRELFALLKELRSKEKLYHHVDIFLGEVLGAVYMVQGSDLKSTVKLKQISVLADTKKSTDGQIVISKQSTKLVHVLSDFNVEIYYNRLANSLTNKKQSAIVASFEEQKAIWSRPPNNSGPGHNRFL</sequence>
<feature type="domain" description="Inosine/uridine-preferring nucleoside hydrolase" evidence="3">
    <location>
        <begin position="23"/>
        <end position="213"/>
    </location>
</feature>
<evidence type="ECO:0000259" key="3">
    <source>
        <dbReference type="Pfam" id="PF01156"/>
    </source>
</evidence>